<proteinExistence type="predicted"/>
<comment type="caution">
    <text evidence="1">The sequence shown here is derived from an EMBL/GenBank/DDBJ whole genome shotgun (WGS) entry which is preliminary data.</text>
</comment>
<sequence>MNLPFFGIGGTPYSGSQSDEQIPVDLTSIDKIQRAAQRDYPNESSEIALAKYTIENLIRDIEFEKSGSRFIFDPTSWRASYLLFQLGVS</sequence>
<name>A0A4Z1JC28_9HELO</name>
<gene>
    <name evidence="1" type="ORF">BELL_0612g00010</name>
</gene>
<reference evidence="1 2" key="1">
    <citation type="submission" date="2017-12" db="EMBL/GenBank/DDBJ databases">
        <title>Comparative genomics of Botrytis spp.</title>
        <authorList>
            <person name="Valero-Jimenez C.A."/>
            <person name="Tapia P."/>
            <person name="Veloso J."/>
            <person name="Silva-Moreno E."/>
            <person name="Staats M."/>
            <person name="Valdes J.H."/>
            <person name="Van Kan J.A.L."/>
        </authorList>
    </citation>
    <scope>NUCLEOTIDE SEQUENCE [LARGE SCALE GENOMIC DNA]</scope>
    <source>
        <strain evidence="1 2">Be9601</strain>
    </source>
</reference>
<dbReference type="Proteomes" id="UP000297229">
    <property type="component" value="Unassembled WGS sequence"/>
</dbReference>
<dbReference type="EMBL" id="PQXM01000610">
    <property type="protein sequence ID" value="TGO71156.1"/>
    <property type="molecule type" value="Genomic_DNA"/>
</dbReference>
<dbReference type="AlphaFoldDB" id="A0A4Z1JC28"/>
<evidence type="ECO:0000313" key="1">
    <source>
        <dbReference type="EMBL" id="TGO71156.1"/>
    </source>
</evidence>
<organism evidence="1 2">
    <name type="scientific">Botrytis elliptica</name>
    <dbReference type="NCBI Taxonomy" id="278938"/>
    <lineage>
        <taxon>Eukaryota</taxon>
        <taxon>Fungi</taxon>
        <taxon>Dikarya</taxon>
        <taxon>Ascomycota</taxon>
        <taxon>Pezizomycotina</taxon>
        <taxon>Leotiomycetes</taxon>
        <taxon>Helotiales</taxon>
        <taxon>Sclerotiniaceae</taxon>
        <taxon>Botrytis</taxon>
    </lineage>
</organism>
<evidence type="ECO:0000313" key="2">
    <source>
        <dbReference type="Proteomes" id="UP000297229"/>
    </source>
</evidence>
<protein>
    <submittedName>
        <fullName evidence="1">Uncharacterized protein</fullName>
    </submittedName>
</protein>
<accession>A0A4Z1JC28</accession>
<keyword evidence="2" id="KW-1185">Reference proteome</keyword>